<dbReference type="PROSITE" id="PS01187">
    <property type="entry name" value="EGF_CA"/>
    <property type="match status" value="1"/>
</dbReference>
<comment type="subcellular location">
    <subcellularLocation>
        <location evidence="1">Membrane</location>
        <topology evidence="1">Single-pass type I membrane protein</topology>
    </subcellularLocation>
</comment>
<evidence type="ECO:0000256" key="10">
    <source>
        <dbReference type="PROSITE-ProRule" id="PRU00076"/>
    </source>
</evidence>
<comment type="caution">
    <text evidence="10">Lacks conserved residue(s) required for the propagation of feature annotation.</text>
</comment>
<evidence type="ECO:0000313" key="14">
    <source>
        <dbReference type="Proteomes" id="UP000221080"/>
    </source>
</evidence>
<dbReference type="SUPFAM" id="SSF57196">
    <property type="entry name" value="EGF/Laminin"/>
    <property type="match status" value="1"/>
</dbReference>
<keyword evidence="9" id="KW-1015">Disulfide bond</keyword>
<reference evidence="14" key="1">
    <citation type="journal article" date="2016" name="Nat. Commun.">
        <title>The channel catfish genome sequence provides insights into the evolution of scale formation in teleosts.</title>
        <authorList>
            <person name="Liu Z."/>
            <person name="Liu S."/>
            <person name="Yao J."/>
            <person name="Bao L."/>
            <person name="Zhang J."/>
            <person name="Li Y."/>
            <person name="Jiang C."/>
            <person name="Sun L."/>
            <person name="Wang R."/>
            <person name="Zhang Y."/>
            <person name="Zhou T."/>
            <person name="Zeng Q."/>
            <person name="Fu Q."/>
            <person name="Gao S."/>
            <person name="Li N."/>
            <person name="Koren S."/>
            <person name="Jiang Y."/>
            <person name="Zimin A."/>
            <person name="Xu P."/>
            <person name="Phillippy A.M."/>
            <person name="Geng X."/>
            <person name="Song L."/>
            <person name="Sun F."/>
            <person name="Li C."/>
            <person name="Wang X."/>
            <person name="Chen A."/>
            <person name="Jin Y."/>
            <person name="Yuan Z."/>
            <person name="Yang Y."/>
            <person name="Tan S."/>
            <person name="Peatman E."/>
            <person name="Lu J."/>
            <person name="Qin Z."/>
            <person name="Dunham R."/>
            <person name="Li Z."/>
            <person name="Sonstegard T."/>
            <person name="Feng J."/>
            <person name="Danzmann R.G."/>
            <person name="Schroeder S."/>
            <person name="Scheffler B."/>
            <person name="Duke M.V."/>
            <person name="Ballard L."/>
            <person name="Kucuktas H."/>
            <person name="Kaltenboeck L."/>
            <person name="Liu H."/>
            <person name="Armbruster J."/>
            <person name="Xie Y."/>
            <person name="Kirby M.L."/>
            <person name="Tian Y."/>
            <person name="Flanagan M.E."/>
            <person name="Mu W."/>
            <person name="Waldbieser G.C."/>
        </authorList>
    </citation>
    <scope>NUCLEOTIDE SEQUENCE [LARGE SCALE GENOMIC DNA]</scope>
    <source>
        <strain evidence="14">SDA103</strain>
    </source>
</reference>
<feature type="chain" id="PRO_5039933485" evidence="12">
    <location>
        <begin position="22"/>
        <end position="342"/>
    </location>
</feature>
<dbReference type="PANTHER" id="PTHR14789:SF9">
    <property type="entry name" value="THROMBOMODULIN"/>
    <property type="match status" value="1"/>
</dbReference>
<dbReference type="InterPro" id="IPR000742">
    <property type="entry name" value="EGF"/>
</dbReference>
<evidence type="ECO:0000256" key="8">
    <source>
        <dbReference type="ARBA" id="ARBA00023136"/>
    </source>
</evidence>
<dbReference type="AlphaFoldDB" id="A0A9F7RL59"/>
<accession>A0A9F7RL59</accession>
<dbReference type="PANTHER" id="PTHR14789">
    <property type="entry name" value="CHONDROLECTIN VARIANT CHODLFDELTAE"/>
    <property type="match status" value="1"/>
</dbReference>
<proteinExistence type="predicted"/>
<dbReference type="InterPro" id="IPR051505">
    <property type="entry name" value="C-type_lectin_domain"/>
</dbReference>
<reference evidence="15" key="2">
    <citation type="submission" date="2025-08" db="UniProtKB">
        <authorList>
            <consortium name="RefSeq"/>
        </authorList>
    </citation>
    <scope>IDENTIFICATION</scope>
    <source>
        <tissue evidence="15">Blood</tissue>
    </source>
</reference>
<evidence type="ECO:0000256" key="11">
    <source>
        <dbReference type="SAM" id="Phobius"/>
    </source>
</evidence>
<dbReference type="InterPro" id="IPR016186">
    <property type="entry name" value="C-type_lectin-like/link_sf"/>
</dbReference>
<dbReference type="GO" id="GO:0016020">
    <property type="term" value="C:membrane"/>
    <property type="evidence" value="ECO:0007669"/>
    <property type="project" value="UniProtKB-SubCell"/>
</dbReference>
<sequence>MDSYRPVILFSILISFHVGHTLRCACKEDLRTCTSIHNMQTNFKTAQKICMEKGGKLLTPLNKPIDSFLFNKTGHFWIGSEGDCLSSSRNSRADSVTLNRGGEDVACSPQCMSVSSNKTLMERSCEEQVDGFLCDGIQWENCWEERASEVQILNKKDCVLAPCERQCEEVPGGHTCTCPKEFRLSRKNPERCEYYCNSTTCKRPCSTCECPDGFIKDMTNCTDLDECKSNHNNCEQKCRNTIGSYKCSCQIGFMLVNKTKCVPLINPTPLTAALVTPSVNYTLSHAAFATPAEYIGFTLLILLAICVLIGLLYYLRKSKSDVLLKNYDIADDIMVQEAQLQM</sequence>
<dbReference type="RefSeq" id="XP_053538603.1">
    <property type="nucleotide sequence ID" value="XM_053682628.1"/>
</dbReference>
<dbReference type="Gene3D" id="2.10.25.10">
    <property type="entry name" value="Laminin"/>
    <property type="match status" value="2"/>
</dbReference>
<evidence type="ECO:0000256" key="5">
    <source>
        <dbReference type="ARBA" id="ARBA00022734"/>
    </source>
</evidence>
<keyword evidence="7 11" id="KW-1133">Transmembrane helix</keyword>
<keyword evidence="5" id="KW-0430">Lectin</keyword>
<dbReference type="CDD" id="cd00054">
    <property type="entry name" value="EGF_CA"/>
    <property type="match status" value="1"/>
</dbReference>
<evidence type="ECO:0000256" key="3">
    <source>
        <dbReference type="ARBA" id="ARBA00022692"/>
    </source>
</evidence>
<dbReference type="InterPro" id="IPR001881">
    <property type="entry name" value="EGF-like_Ca-bd_dom"/>
</dbReference>
<dbReference type="InterPro" id="IPR018097">
    <property type="entry name" value="EGF_Ca-bd_CS"/>
</dbReference>
<dbReference type="FunFam" id="2.10.25.10:FF:000038">
    <property type="entry name" value="Fibrillin 2"/>
    <property type="match status" value="1"/>
</dbReference>
<dbReference type="InterPro" id="IPR000152">
    <property type="entry name" value="EGF-type_Asp/Asn_hydroxyl_site"/>
</dbReference>
<organism evidence="14 15">
    <name type="scientific">Ictalurus punctatus</name>
    <name type="common">Channel catfish</name>
    <name type="synonym">Silurus punctatus</name>
    <dbReference type="NCBI Taxonomy" id="7998"/>
    <lineage>
        <taxon>Eukaryota</taxon>
        <taxon>Metazoa</taxon>
        <taxon>Chordata</taxon>
        <taxon>Craniata</taxon>
        <taxon>Vertebrata</taxon>
        <taxon>Euteleostomi</taxon>
        <taxon>Actinopterygii</taxon>
        <taxon>Neopterygii</taxon>
        <taxon>Teleostei</taxon>
        <taxon>Ostariophysi</taxon>
        <taxon>Siluriformes</taxon>
        <taxon>Ictaluridae</taxon>
        <taxon>Ictalurus</taxon>
    </lineage>
</organism>
<evidence type="ECO:0000256" key="4">
    <source>
        <dbReference type="ARBA" id="ARBA00022729"/>
    </source>
</evidence>
<feature type="signal peptide" evidence="12">
    <location>
        <begin position="1"/>
        <end position="21"/>
    </location>
</feature>
<dbReference type="GO" id="GO:0030246">
    <property type="term" value="F:carbohydrate binding"/>
    <property type="evidence" value="ECO:0007669"/>
    <property type="project" value="UniProtKB-KW"/>
</dbReference>
<gene>
    <name evidence="15" type="primary">LOC108269577</name>
</gene>
<dbReference type="PROSITE" id="PS00010">
    <property type="entry name" value="ASX_HYDROXYL"/>
    <property type="match status" value="1"/>
</dbReference>
<keyword evidence="3 11" id="KW-0812">Transmembrane</keyword>
<dbReference type="OMA" id="PLRGYEW"/>
<dbReference type="SMART" id="SM00181">
    <property type="entry name" value="EGF"/>
    <property type="match status" value="3"/>
</dbReference>
<keyword evidence="14" id="KW-1185">Reference proteome</keyword>
<evidence type="ECO:0000313" key="15">
    <source>
        <dbReference type="RefSeq" id="XP_053538603.1"/>
    </source>
</evidence>
<dbReference type="PROSITE" id="PS01186">
    <property type="entry name" value="EGF_2"/>
    <property type="match status" value="1"/>
</dbReference>
<dbReference type="InterPro" id="IPR049883">
    <property type="entry name" value="NOTCH1_EGF-like"/>
</dbReference>
<name>A0A9F7RL59_ICTPU</name>
<dbReference type="OrthoDB" id="4062651at2759"/>
<dbReference type="GeneID" id="108269577"/>
<evidence type="ECO:0000256" key="7">
    <source>
        <dbReference type="ARBA" id="ARBA00022989"/>
    </source>
</evidence>
<dbReference type="SMART" id="SM00179">
    <property type="entry name" value="EGF_CA"/>
    <property type="match status" value="2"/>
</dbReference>
<dbReference type="Gene3D" id="3.10.100.10">
    <property type="entry name" value="Mannose-Binding Protein A, subunit A"/>
    <property type="match status" value="1"/>
</dbReference>
<evidence type="ECO:0000256" key="12">
    <source>
        <dbReference type="SAM" id="SignalP"/>
    </source>
</evidence>
<evidence type="ECO:0000259" key="13">
    <source>
        <dbReference type="PROSITE" id="PS50026"/>
    </source>
</evidence>
<dbReference type="GO" id="GO:0030855">
    <property type="term" value="P:epithelial cell differentiation"/>
    <property type="evidence" value="ECO:0007669"/>
    <property type="project" value="UniProtKB-ARBA"/>
</dbReference>
<evidence type="ECO:0000256" key="6">
    <source>
        <dbReference type="ARBA" id="ARBA00022737"/>
    </source>
</evidence>
<feature type="domain" description="EGF-like" evidence="13">
    <location>
        <begin position="223"/>
        <end position="262"/>
    </location>
</feature>
<dbReference type="Proteomes" id="UP000221080">
    <property type="component" value="Chromosome 9"/>
</dbReference>
<dbReference type="SUPFAM" id="SSF56436">
    <property type="entry name" value="C-type lectin-like"/>
    <property type="match status" value="1"/>
</dbReference>
<dbReference type="GO" id="GO:0005509">
    <property type="term" value="F:calcium ion binding"/>
    <property type="evidence" value="ECO:0007669"/>
    <property type="project" value="InterPro"/>
</dbReference>
<keyword evidence="8 11" id="KW-0472">Membrane</keyword>
<dbReference type="InterPro" id="IPR016187">
    <property type="entry name" value="CTDL_fold"/>
</dbReference>
<keyword evidence="6" id="KW-0677">Repeat</keyword>
<keyword evidence="4 12" id="KW-0732">Signal</keyword>
<protein>
    <submittedName>
        <fullName evidence="15">Signal peptide, CUB and EGF-like domain-containing protein 1</fullName>
    </submittedName>
</protein>
<feature type="transmembrane region" description="Helical" evidence="11">
    <location>
        <begin position="294"/>
        <end position="315"/>
    </location>
</feature>
<dbReference type="Pfam" id="PF07645">
    <property type="entry name" value="EGF_CA"/>
    <property type="match status" value="1"/>
</dbReference>
<evidence type="ECO:0000256" key="2">
    <source>
        <dbReference type="ARBA" id="ARBA00022536"/>
    </source>
</evidence>
<dbReference type="KEGG" id="ipu:108269577"/>
<evidence type="ECO:0000256" key="1">
    <source>
        <dbReference type="ARBA" id="ARBA00004479"/>
    </source>
</evidence>
<dbReference type="PROSITE" id="PS50026">
    <property type="entry name" value="EGF_3"/>
    <property type="match status" value="1"/>
</dbReference>
<keyword evidence="2 10" id="KW-0245">EGF-like domain</keyword>
<evidence type="ECO:0000256" key="9">
    <source>
        <dbReference type="ARBA" id="ARBA00023157"/>
    </source>
</evidence>